<dbReference type="HOGENOM" id="CLU_1088542_0_0_7"/>
<reference evidence="1 2" key="1">
    <citation type="journal article" date="2015" name="Biol. Direct">
        <title>Babela massiliensis, a representative of a widespread bacterial phylum with unusual adaptations to parasitism in amoebae.</title>
        <authorList>
            <person name="Pagnier I."/>
            <person name="Yutin N."/>
            <person name="Croce O."/>
            <person name="Makarova K.S."/>
            <person name="Wolf Y.I."/>
            <person name="Benamar S."/>
            <person name="Raoult D."/>
            <person name="Koonin E.V."/>
            <person name="La Scola B."/>
        </authorList>
    </citation>
    <scope>NUCLEOTIDE SEQUENCE [LARGE SCALE GENOMIC DNA]</scope>
    <source>
        <strain evidence="2">BABL1</strain>
    </source>
</reference>
<protein>
    <submittedName>
        <fullName evidence="1">HAD superfamily hydrolase</fullName>
    </submittedName>
</protein>
<dbReference type="Pfam" id="PF13419">
    <property type="entry name" value="HAD_2"/>
    <property type="match status" value="1"/>
</dbReference>
<keyword evidence="2" id="KW-1185">Reference proteome</keyword>
<name>V6DFP5_9BACT</name>
<gene>
    <name evidence="1" type="ORF">BABL1_gene_628</name>
</gene>
<proteinExistence type="predicted"/>
<dbReference type="Proteomes" id="UP000018769">
    <property type="component" value="Chromosome I"/>
</dbReference>
<dbReference type="STRING" id="673862.BABL1_gene_628"/>
<dbReference type="InterPro" id="IPR041492">
    <property type="entry name" value="HAD_2"/>
</dbReference>
<dbReference type="eggNOG" id="COG1011">
    <property type="taxonomic scope" value="Bacteria"/>
</dbReference>
<dbReference type="PANTHER" id="PTHR43611:SF3">
    <property type="entry name" value="FLAVIN MONONUCLEOTIDE HYDROLASE 1, CHLOROPLATIC"/>
    <property type="match status" value="1"/>
</dbReference>
<dbReference type="Gene3D" id="1.10.150.240">
    <property type="entry name" value="Putative phosphatase, domain 2"/>
    <property type="match status" value="1"/>
</dbReference>
<dbReference type="InterPro" id="IPR036412">
    <property type="entry name" value="HAD-like_sf"/>
</dbReference>
<organism evidence="1 2">
    <name type="scientific">Candidatus Babela massiliensis</name>
    <dbReference type="NCBI Taxonomy" id="673862"/>
    <lineage>
        <taxon>Bacteria</taxon>
        <taxon>Candidatus Babelota</taxon>
        <taxon>Candidatus Babeliae</taxon>
        <taxon>Candidatus Babeliales</taxon>
        <taxon>Candidatus Babeliaceae</taxon>
        <taxon>Candidatus Babela</taxon>
    </lineage>
</organism>
<dbReference type="EMBL" id="HG793133">
    <property type="protein sequence ID" value="CDK30364.1"/>
    <property type="molecule type" value="Genomic_DNA"/>
</dbReference>
<evidence type="ECO:0000313" key="2">
    <source>
        <dbReference type="Proteomes" id="UP000018769"/>
    </source>
</evidence>
<accession>V6DFP5</accession>
<dbReference type="InterPro" id="IPR023198">
    <property type="entry name" value="PGP-like_dom2"/>
</dbReference>
<dbReference type="InterPro" id="IPR023214">
    <property type="entry name" value="HAD_sf"/>
</dbReference>
<dbReference type="Gene3D" id="3.40.50.1000">
    <property type="entry name" value="HAD superfamily/HAD-like"/>
    <property type="match status" value="1"/>
</dbReference>
<sequence length="255" mass="29827">MNFFSSICVLTLGFAFINGQVAIDNDRVTVKNSNYEKYLQLTHPVNPETTVFAFDLHDVLFSKNYRTVSLNVAKTLKRGMFWYVLNPFFLFRAFSIALKDFIWEDIFYKLSDHYQGFDRFKEDFFDISNSCCEPIVPMIEVLKYLKASGYKLFLLSNIGNESYDNFRPRFTEIMSLFDGQYLPSKENDYHHKPNLKYYQSFIKYLNNQGLSDKQIIFIDDLSKNLEGAFKVGISGIHCVNSDFVIETLKYLSVLE</sequence>
<dbReference type="SUPFAM" id="SSF56784">
    <property type="entry name" value="HAD-like"/>
    <property type="match status" value="1"/>
</dbReference>
<dbReference type="RefSeq" id="WP_023791372.1">
    <property type="nucleotide sequence ID" value="NC_023003.1"/>
</dbReference>
<dbReference type="PANTHER" id="PTHR43611">
    <property type="entry name" value="ALPHA-D-GLUCOSE 1-PHOSPHATE PHOSPHATASE"/>
    <property type="match status" value="1"/>
</dbReference>
<keyword evidence="1" id="KW-0378">Hydrolase</keyword>
<evidence type="ECO:0000313" key="1">
    <source>
        <dbReference type="EMBL" id="CDK30364.1"/>
    </source>
</evidence>
<dbReference type="AlphaFoldDB" id="V6DFP5"/>
<dbReference type="OrthoDB" id="9797415at2"/>
<dbReference type="KEGG" id="dpb:BABL1_gene_628"/>
<dbReference type="GO" id="GO:0016787">
    <property type="term" value="F:hydrolase activity"/>
    <property type="evidence" value="ECO:0007669"/>
    <property type="project" value="UniProtKB-KW"/>
</dbReference>